<dbReference type="GO" id="GO:0015086">
    <property type="term" value="F:cadmium ion transmembrane transporter activity"/>
    <property type="evidence" value="ECO:0007669"/>
    <property type="project" value="TreeGrafter"/>
</dbReference>
<evidence type="ECO:0000256" key="8">
    <source>
        <dbReference type="SAM" id="Phobius"/>
    </source>
</evidence>
<organism evidence="11 12">
    <name type="scientific">Lucifera butyrica</name>
    <dbReference type="NCBI Taxonomy" id="1351585"/>
    <lineage>
        <taxon>Bacteria</taxon>
        <taxon>Bacillati</taxon>
        <taxon>Bacillota</taxon>
        <taxon>Negativicutes</taxon>
        <taxon>Veillonellales</taxon>
        <taxon>Veillonellaceae</taxon>
        <taxon>Lucifera</taxon>
    </lineage>
</organism>
<evidence type="ECO:0000313" key="11">
    <source>
        <dbReference type="EMBL" id="VBB07514.1"/>
    </source>
</evidence>
<proteinExistence type="inferred from homology"/>
<keyword evidence="12" id="KW-1185">Reference proteome</keyword>
<keyword evidence="5 8" id="KW-0812">Transmembrane</keyword>
<dbReference type="SUPFAM" id="SSF160240">
    <property type="entry name" value="Cation efflux protein cytoplasmic domain-like"/>
    <property type="match status" value="1"/>
</dbReference>
<dbReference type="Gene3D" id="1.20.1510.10">
    <property type="entry name" value="Cation efflux protein transmembrane domain"/>
    <property type="match status" value="1"/>
</dbReference>
<dbReference type="FunFam" id="3.30.70.1350:FF:000002">
    <property type="entry name" value="Ferrous-iron efflux pump FieF"/>
    <property type="match status" value="1"/>
</dbReference>
<keyword evidence="6 8" id="KW-1133">Transmembrane helix</keyword>
<evidence type="ECO:0000256" key="2">
    <source>
        <dbReference type="ARBA" id="ARBA00008114"/>
    </source>
</evidence>
<keyword evidence="7 8" id="KW-0472">Membrane</keyword>
<dbReference type="PANTHER" id="PTHR43840:SF15">
    <property type="entry name" value="MITOCHONDRIAL METAL TRANSPORTER 1-RELATED"/>
    <property type="match status" value="1"/>
</dbReference>
<protein>
    <submittedName>
        <fullName evidence="11">Cation efflux protein</fullName>
    </submittedName>
</protein>
<feature type="transmembrane region" description="Helical" evidence="8">
    <location>
        <begin position="162"/>
        <end position="180"/>
    </location>
</feature>
<dbReference type="InterPro" id="IPR050291">
    <property type="entry name" value="CDF_Transporter"/>
</dbReference>
<evidence type="ECO:0000256" key="4">
    <source>
        <dbReference type="ARBA" id="ARBA00022475"/>
    </source>
</evidence>
<comment type="subcellular location">
    <subcellularLocation>
        <location evidence="1">Cell membrane</location>
        <topology evidence="1">Multi-pass membrane protein</topology>
    </subcellularLocation>
</comment>
<evidence type="ECO:0000259" key="10">
    <source>
        <dbReference type="Pfam" id="PF16916"/>
    </source>
</evidence>
<feature type="domain" description="Cation efflux protein cytoplasmic" evidence="10">
    <location>
        <begin position="260"/>
        <end position="337"/>
    </location>
</feature>
<dbReference type="InterPro" id="IPR027470">
    <property type="entry name" value="Cation_efflux_CTD"/>
</dbReference>
<dbReference type="InterPro" id="IPR036837">
    <property type="entry name" value="Cation_efflux_CTD_sf"/>
</dbReference>
<dbReference type="GO" id="GO:0005886">
    <property type="term" value="C:plasma membrane"/>
    <property type="evidence" value="ECO:0007669"/>
    <property type="project" value="UniProtKB-SubCell"/>
</dbReference>
<dbReference type="InterPro" id="IPR058533">
    <property type="entry name" value="Cation_efflux_TM"/>
</dbReference>
<keyword evidence="3" id="KW-0813">Transport</keyword>
<accession>A0A498R7N9</accession>
<keyword evidence="4" id="KW-1003">Cell membrane</keyword>
<evidence type="ECO:0000256" key="6">
    <source>
        <dbReference type="ARBA" id="ARBA00022989"/>
    </source>
</evidence>
<feature type="transmembrane region" description="Helical" evidence="8">
    <location>
        <begin position="226"/>
        <end position="245"/>
    </location>
</feature>
<sequence length="358" mass="39622">MQAGVAGRDAAVNLRDLDGPQVYYFNWQKAYCRRPLPYIRHYFQGGRSFLEQAKNKLKQSAARLSVVSNIMLVIGKLGVGLFTGAVSIVSEAAHSGVDLIAALVAFYAVRKSGKPPDEDHAYGHGKVENLSGAAEALLILGAAVWIVYEAIGKLAAARQPEFIEYGIAIMLVSAIVNYFVSKHLYKVARQTGSHALEADALHLRTDIWTSAGVFAGLLLIRITGLYWLDPAIAIIVAGVVFKAGYEMTKKSVYELTDISLPEEEEQIIREILKNQPEVITFHQLRTRRSGSYRLVDMHLILSKHMHLDKAHDICDKIEEAIKARLGLCDVVIHLEPCDHQEGLGTCPLLPPQEKRTDK</sequence>
<dbReference type="Pfam" id="PF16916">
    <property type="entry name" value="ZT_dimer"/>
    <property type="match status" value="1"/>
</dbReference>
<gene>
    <name evidence="11" type="ORF">LUCI_2763</name>
</gene>
<dbReference type="SUPFAM" id="SSF161111">
    <property type="entry name" value="Cation efflux protein transmembrane domain-like"/>
    <property type="match status" value="1"/>
</dbReference>
<dbReference type="EMBL" id="UPPP01000075">
    <property type="protein sequence ID" value="VBB07514.1"/>
    <property type="molecule type" value="Genomic_DNA"/>
</dbReference>
<evidence type="ECO:0000313" key="12">
    <source>
        <dbReference type="Proteomes" id="UP000277811"/>
    </source>
</evidence>
<feature type="transmembrane region" description="Helical" evidence="8">
    <location>
        <begin position="64"/>
        <end position="86"/>
    </location>
</feature>
<feature type="transmembrane region" description="Helical" evidence="8">
    <location>
        <begin position="92"/>
        <end position="109"/>
    </location>
</feature>
<evidence type="ECO:0000256" key="7">
    <source>
        <dbReference type="ARBA" id="ARBA00023136"/>
    </source>
</evidence>
<dbReference type="NCBIfam" id="TIGR01297">
    <property type="entry name" value="CDF"/>
    <property type="match status" value="1"/>
</dbReference>
<feature type="domain" description="Cation efflux protein transmembrane" evidence="9">
    <location>
        <begin position="64"/>
        <end position="255"/>
    </location>
</feature>
<feature type="transmembrane region" description="Helical" evidence="8">
    <location>
        <begin position="130"/>
        <end position="150"/>
    </location>
</feature>
<comment type="similarity">
    <text evidence="2">Belongs to the cation diffusion facilitator (CDF) transporter (TC 2.A.4) family.</text>
</comment>
<dbReference type="PANTHER" id="PTHR43840">
    <property type="entry name" value="MITOCHONDRIAL METAL TRANSPORTER 1-RELATED"/>
    <property type="match status" value="1"/>
</dbReference>
<dbReference type="GO" id="GO:0015093">
    <property type="term" value="F:ferrous iron transmembrane transporter activity"/>
    <property type="evidence" value="ECO:0007669"/>
    <property type="project" value="TreeGrafter"/>
</dbReference>
<evidence type="ECO:0000256" key="3">
    <source>
        <dbReference type="ARBA" id="ARBA00022448"/>
    </source>
</evidence>
<dbReference type="Gene3D" id="3.30.70.1350">
    <property type="entry name" value="Cation efflux protein, cytoplasmic domain"/>
    <property type="match status" value="1"/>
</dbReference>
<dbReference type="AlphaFoldDB" id="A0A498R7N9"/>
<dbReference type="GO" id="GO:0006882">
    <property type="term" value="P:intracellular zinc ion homeostasis"/>
    <property type="evidence" value="ECO:0007669"/>
    <property type="project" value="TreeGrafter"/>
</dbReference>
<dbReference type="Pfam" id="PF01545">
    <property type="entry name" value="Cation_efflux"/>
    <property type="match status" value="1"/>
</dbReference>
<dbReference type="Proteomes" id="UP000277811">
    <property type="component" value="Unassembled WGS sequence"/>
</dbReference>
<evidence type="ECO:0000256" key="1">
    <source>
        <dbReference type="ARBA" id="ARBA00004651"/>
    </source>
</evidence>
<dbReference type="InterPro" id="IPR027469">
    <property type="entry name" value="Cation_efflux_TMD_sf"/>
</dbReference>
<reference evidence="11 12" key="1">
    <citation type="submission" date="2018-06" db="EMBL/GenBank/DDBJ databases">
        <authorList>
            <person name="Strepis N."/>
        </authorList>
    </citation>
    <scope>NUCLEOTIDE SEQUENCE [LARGE SCALE GENOMIC DNA]</scope>
    <source>
        <strain evidence="11">LUCI</strain>
    </source>
</reference>
<dbReference type="GO" id="GO:0015341">
    <property type="term" value="F:zinc efflux antiporter activity"/>
    <property type="evidence" value="ECO:0007669"/>
    <property type="project" value="TreeGrafter"/>
</dbReference>
<evidence type="ECO:0000259" key="9">
    <source>
        <dbReference type="Pfam" id="PF01545"/>
    </source>
</evidence>
<evidence type="ECO:0000256" key="5">
    <source>
        <dbReference type="ARBA" id="ARBA00022692"/>
    </source>
</evidence>
<name>A0A498R7N9_9FIRM</name>
<dbReference type="InterPro" id="IPR002524">
    <property type="entry name" value="Cation_efflux"/>
</dbReference>